<dbReference type="Gene3D" id="3.40.640.10">
    <property type="entry name" value="Type I PLP-dependent aspartate aminotransferase-like (Major domain)"/>
    <property type="match status" value="1"/>
</dbReference>
<dbReference type="EMBL" id="CAJGYO010000017">
    <property type="protein sequence ID" value="CAD6334498.1"/>
    <property type="molecule type" value="Genomic_DNA"/>
</dbReference>
<keyword evidence="3" id="KW-1133">Transmembrane helix</keyword>
<keyword evidence="3" id="KW-0472">Membrane</keyword>
<feature type="transmembrane region" description="Helical" evidence="3">
    <location>
        <begin position="15"/>
        <end position="35"/>
    </location>
</feature>
<dbReference type="OrthoDB" id="2020362at2759"/>
<evidence type="ECO:0000313" key="5">
    <source>
        <dbReference type="EMBL" id="CAD6334498.1"/>
    </source>
</evidence>
<sequence length="193" mass="20936">MASRETGGMAAVRCAGRIGVVASVVMNLAWIAMYIRRRYFGGGSGSDKNGGVTTVEPSKGKPPVTEDSIVNLDHGDPTMYEEFWRGTGDGASIFIPGWQTMSYFSDLGGICWFVEPGFEREVRRLHRLVGNAMVDGYHVLVETGSTQLFQAVLYALSPASDGTPMNGRLTGTLLLVLPICDELSELWALPLGW</sequence>
<evidence type="ECO:0000259" key="4">
    <source>
        <dbReference type="Pfam" id="PF04864"/>
    </source>
</evidence>
<dbReference type="AlphaFoldDB" id="A0A811S0G4"/>
<keyword evidence="6" id="KW-1185">Reference proteome</keyword>
<feature type="domain" description="Alliinase C-terminal" evidence="4">
    <location>
        <begin position="70"/>
        <end position="161"/>
    </location>
</feature>
<dbReference type="InterPro" id="IPR006948">
    <property type="entry name" value="Alliinase_C"/>
</dbReference>
<dbReference type="InterPro" id="IPR015424">
    <property type="entry name" value="PyrdxlP-dep_Trfase"/>
</dbReference>
<dbReference type="SUPFAM" id="SSF53383">
    <property type="entry name" value="PLP-dependent transferases"/>
    <property type="match status" value="1"/>
</dbReference>
<evidence type="ECO:0000256" key="2">
    <source>
        <dbReference type="SAM" id="MobiDB-lite"/>
    </source>
</evidence>
<dbReference type="GO" id="GO:0016846">
    <property type="term" value="F:carbon-sulfur lyase activity"/>
    <property type="evidence" value="ECO:0007669"/>
    <property type="project" value="InterPro"/>
</dbReference>
<reference evidence="5" key="1">
    <citation type="submission" date="2020-10" db="EMBL/GenBank/DDBJ databases">
        <authorList>
            <person name="Han B."/>
            <person name="Lu T."/>
            <person name="Zhao Q."/>
            <person name="Huang X."/>
            <person name="Zhao Y."/>
        </authorList>
    </citation>
    <scope>NUCLEOTIDE SEQUENCE</scope>
</reference>
<feature type="region of interest" description="Disordered" evidence="2">
    <location>
        <begin position="46"/>
        <end position="71"/>
    </location>
</feature>
<dbReference type="Proteomes" id="UP000604825">
    <property type="component" value="Unassembled WGS sequence"/>
</dbReference>
<protein>
    <recommendedName>
        <fullName evidence="4">Alliinase C-terminal domain-containing protein</fullName>
    </recommendedName>
</protein>
<gene>
    <name evidence="5" type="ORF">NCGR_LOCUS58596</name>
</gene>
<name>A0A811S0G4_9POAL</name>
<dbReference type="InterPro" id="IPR015421">
    <property type="entry name" value="PyrdxlP-dep_Trfase_major"/>
</dbReference>
<organism evidence="5 6">
    <name type="scientific">Miscanthus lutarioriparius</name>
    <dbReference type="NCBI Taxonomy" id="422564"/>
    <lineage>
        <taxon>Eukaryota</taxon>
        <taxon>Viridiplantae</taxon>
        <taxon>Streptophyta</taxon>
        <taxon>Embryophyta</taxon>
        <taxon>Tracheophyta</taxon>
        <taxon>Spermatophyta</taxon>
        <taxon>Magnoliopsida</taxon>
        <taxon>Liliopsida</taxon>
        <taxon>Poales</taxon>
        <taxon>Poaceae</taxon>
        <taxon>PACMAD clade</taxon>
        <taxon>Panicoideae</taxon>
        <taxon>Andropogonodae</taxon>
        <taxon>Andropogoneae</taxon>
        <taxon>Saccharinae</taxon>
        <taxon>Miscanthus</taxon>
    </lineage>
</organism>
<accession>A0A811S0G4</accession>
<evidence type="ECO:0000256" key="3">
    <source>
        <dbReference type="SAM" id="Phobius"/>
    </source>
</evidence>
<evidence type="ECO:0000256" key="1">
    <source>
        <dbReference type="ARBA" id="ARBA00001933"/>
    </source>
</evidence>
<dbReference type="InterPro" id="IPR037029">
    <property type="entry name" value="Alliinase_N_sf"/>
</dbReference>
<comment type="caution">
    <text evidence="5">The sequence shown here is derived from an EMBL/GenBank/DDBJ whole genome shotgun (WGS) entry which is preliminary data.</text>
</comment>
<proteinExistence type="predicted"/>
<evidence type="ECO:0000313" key="6">
    <source>
        <dbReference type="Proteomes" id="UP000604825"/>
    </source>
</evidence>
<comment type="cofactor">
    <cofactor evidence="1">
        <name>pyridoxal 5'-phosphate</name>
        <dbReference type="ChEBI" id="CHEBI:597326"/>
    </cofactor>
</comment>
<keyword evidence="3" id="KW-0812">Transmembrane</keyword>
<dbReference type="Gene3D" id="2.10.25.30">
    <property type="entry name" value="EGF-like, alliinase"/>
    <property type="match status" value="1"/>
</dbReference>
<dbReference type="Pfam" id="PF04864">
    <property type="entry name" value="Alliinase_C"/>
    <property type="match status" value="1"/>
</dbReference>